<evidence type="ECO:0000256" key="2">
    <source>
        <dbReference type="ARBA" id="ARBA00022692"/>
    </source>
</evidence>
<feature type="transmembrane region" description="Helical" evidence="5">
    <location>
        <begin position="82"/>
        <end position="107"/>
    </location>
</feature>
<protein>
    <submittedName>
        <fullName evidence="7">Mechanosensitive ion channel</fullName>
    </submittedName>
</protein>
<evidence type="ECO:0000256" key="3">
    <source>
        <dbReference type="ARBA" id="ARBA00022989"/>
    </source>
</evidence>
<evidence type="ECO:0000256" key="4">
    <source>
        <dbReference type="ARBA" id="ARBA00023136"/>
    </source>
</evidence>
<dbReference type="InterPro" id="IPR023408">
    <property type="entry name" value="MscS_beta-dom_sf"/>
</dbReference>
<dbReference type="InterPro" id="IPR006685">
    <property type="entry name" value="MscS_channel_2nd"/>
</dbReference>
<dbReference type="RefSeq" id="WP_114789129.1">
    <property type="nucleotide sequence ID" value="NZ_CP139960.1"/>
</dbReference>
<evidence type="ECO:0000313" key="7">
    <source>
        <dbReference type="EMBL" id="WQD39708.1"/>
    </source>
</evidence>
<reference evidence="7 8" key="1">
    <citation type="submission" date="2023-12" db="EMBL/GenBank/DDBJ databases">
        <title>Genome sequencing and assembly of bacterial species from a model synthetic community.</title>
        <authorList>
            <person name="Hogle S.L."/>
        </authorList>
    </citation>
    <scope>NUCLEOTIDE SEQUENCE [LARGE SCALE GENOMIC DNA]</scope>
    <source>
        <strain evidence="7 8">HAMBI_3031</strain>
    </source>
</reference>
<evidence type="ECO:0000313" key="8">
    <source>
        <dbReference type="Proteomes" id="UP001325680"/>
    </source>
</evidence>
<keyword evidence="8" id="KW-1185">Reference proteome</keyword>
<dbReference type="Gene3D" id="2.30.30.60">
    <property type="match status" value="1"/>
</dbReference>
<keyword evidence="3 5" id="KW-1133">Transmembrane helix</keyword>
<feature type="transmembrane region" description="Helical" evidence="5">
    <location>
        <begin position="113"/>
        <end position="132"/>
    </location>
</feature>
<comment type="subcellular location">
    <subcellularLocation>
        <location evidence="1">Membrane</location>
    </subcellularLocation>
</comment>
<organism evidence="7 8">
    <name type="scientific">Niabella yanshanensis</name>
    <dbReference type="NCBI Taxonomy" id="577386"/>
    <lineage>
        <taxon>Bacteria</taxon>
        <taxon>Pseudomonadati</taxon>
        <taxon>Bacteroidota</taxon>
        <taxon>Chitinophagia</taxon>
        <taxon>Chitinophagales</taxon>
        <taxon>Chitinophagaceae</taxon>
        <taxon>Niabella</taxon>
    </lineage>
</organism>
<dbReference type="InterPro" id="IPR010920">
    <property type="entry name" value="LSM_dom_sf"/>
</dbReference>
<name>A0ABZ0W8W3_9BACT</name>
<dbReference type="PANTHER" id="PTHR30566">
    <property type="entry name" value="YNAI-RELATED MECHANOSENSITIVE ION CHANNEL"/>
    <property type="match status" value="1"/>
</dbReference>
<dbReference type="EMBL" id="CP139960">
    <property type="protein sequence ID" value="WQD39708.1"/>
    <property type="molecule type" value="Genomic_DNA"/>
</dbReference>
<proteinExistence type="predicted"/>
<evidence type="ECO:0000259" key="6">
    <source>
        <dbReference type="Pfam" id="PF00924"/>
    </source>
</evidence>
<sequence length="287" mass="32993">MSQQETKTSRPTPYFIIKIIISLILFAVSVYIPSLQQHKWITQLINGAWTFLIPSTAVSVLRFILISFYNRRHAKKTVRGNFVLGISQLTAILNVAFFLLAFMVGLGINPVEFLTSMTIVAMAIAVTFRDYITNMISGLLIMFSEQLSIGDRIRIGNEKGRVEDITLSNIVLKNEDDDIVMVPNNFFYNQSITNLSVHRSKFFYVKFELPLTVAHHSDELETDLQELLRTHPGLEKENEVKLSVEQIGKDFVKFKMELIAINNSDRLHRQIENDALKRILLFKYKYA</sequence>
<dbReference type="Pfam" id="PF00924">
    <property type="entry name" value="MS_channel_2nd"/>
    <property type="match status" value="1"/>
</dbReference>
<feature type="transmembrane region" description="Helical" evidence="5">
    <location>
        <begin position="12"/>
        <end position="32"/>
    </location>
</feature>
<accession>A0ABZ0W8W3</accession>
<evidence type="ECO:0000256" key="1">
    <source>
        <dbReference type="ARBA" id="ARBA00004370"/>
    </source>
</evidence>
<feature type="domain" description="Mechanosensitive ion channel MscS" evidence="6">
    <location>
        <begin position="130"/>
        <end position="196"/>
    </location>
</feature>
<gene>
    <name evidence="7" type="ORF">U0035_06055</name>
</gene>
<dbReference type="Proteomes" id="UP001325680">
    <property type="component" value="Chromosome"/>
</dbReference>
<evidence type="ECO:0000256" key="5">
    <source>
        <dbReference type="SAM" id="Phobius"/>
    </source>
</evidence>
<dbReference type="SUPFAM" id="SSF50182">
    <property type="entry name" value="Sm-like ribonucleoproteins"/>
    <property type="match status" value="1"/>
</dbReference>
<dbReference type="PANTHER" id="PTHR30566:SF5">
    <property type="entry name" value="MECHANOSENSITIVE ION CHANNEL PROTEIN 1, MITOCHONDRIAL-RELATED"/>
    <property type="match status" value="1"/>
</dbReference>
<keyword evidence="4 5" id="KW-0472">Membrane</keyword>
<feature type="transmembrane region" description="Helical" evidence="5">
    <location>
        <begin position="44"/>
        <end position="70"/>
    </location>
</feature>
<keyword evidence="2 5" id="KW-0812">Transmembrane</keyword>